<keyword evidence="3" id="KW-1185">Reference proteome</keyword>
<dbReference type="EMBL" id="AWNI01000004">
    <property type="protein sequence ID" value="ETS64891.1"/>
    <property type="molecule type" value="Genomic_DNA"/>
</dbReference>
<accession>W3VVU3</accession>
<reference evidence="2 3" key="1">
    <citation type="journal article" date="2014" name="Genome Announc.">
        <title>Genome sequence of the basidiomycetous fungus Pseudozyma aphidis DSM70725, an efficient producer of biosurfactant mannosylerythritol lipids.</title>
        <authorList>
            <person name="Lorenz S."/>
            <person name="Guenther M."/>
            <person name="Grumaz C."/>
            <person name="Rupp S."/>
            <person name="Zibek S."/>
            <person name="Sohn K."/>
        </authorList>
    </citation>
    <scope>NUCLEOTIDE SEQUENCE [LARGE SCALE GENOMIC DNA]</scope>
    <source>
        <strain evidence="3">ATCC 32657 / CBS 517.83 / DSM 70725 / JCM 10318 / NBRC 10182 / NRRL Y-7954 / St-0401</strain>
    </source>
</reference>
<dbReference type="HOGENOM" id="CLU_1705002_0_0_1"/>
<evidence type="ECO:0000313" key="3">
    <source>
        <dbReference type="Proteomes" id="UP000019462"/>
    </source>
</evidence>
<feature type="chain" id="PRO_5004834599" evidence="1">
    <location>
        <begin position="21"/>
        <end position="154"/>
    </location>
</feature>
<protein>
    <submittedName>
        <fullName evidence="2">Uncharacterized protein</fullName>
    </submittedName>
</protein>
<evidence type="ECO:0000256" key="1">
    <source>
        <dbReference type="SAM" id="SignalP"/>
    </source>
</evidence>
<evidence type="ECO:0000313" key="2">
    <source>
        <dbReference type="EMBL" id="ETS64891.1"/>
    </source>
</evidence>
<gene>
    <name evidence="2" type="ORF">PaG_00864</name>
</gene>
<name>W3VVU3_MOEAP</name>
<comment type="caution">
    <text evidence="2">The sequence shown here is derived from an EMBL/GenBank/DDBJ whole genome shotgun (WGS) entry which is preliminary data.</text>
</comment>
<sequence length="154" mass="17094">MKIILPLCALVVFAVTWVQAGFPPMPDSVASGGEEIRGLWEAASRGTFMNVLPPSMARIQDEWTNFLSTEGEDIINRETFRGNIFAAKFHGHGKFVKMANFALTKPYQYHPNTDAYKPQVAALLIETFASRPTPARKVQWGKDLRLGRPGSTSP</sequence>
<keyword evidence="1" id="KW-0732">Signal</keyword>
<feature type="signal peptide" evidence="1">
    <location>
        <begin position="1"/>
        <end position="20"/>
    </location>
</feature>
<organism evidence="2 3">
    <name type="scientific">Moesziomyces aphidis</name>
    <name type="common">Pseudozyma aphidis</name>
    <dbReference type="NCBI Taxonomy" id="84754"/>
    <lineage>
        <taxon>Eukaryota</taxon>
        <taxon>Fungi</taxon>
        <taxon>Dikarya</taxon>
        <taxon>Basidiomycota</taxon>
        <taxon>Ustilaginomycotina</taxon>
        <taxon>Ustilaginomycetes</taxon>
        <taxon>Ustilaginales</taxon>
        <taxon>Ustilaginaceae</taxon>
        <taxon>Moesziomyces</taxon>
    </lineage>
</organism>
<dbReference type="Proteomes" id="UP000019462">
    <property type="component" value="Unassembled WGS sequence"/>
</dbReference>
<dbReference type="OrthoDB" id="10280983at2759"/>
<dbReference type="AlphaFoldDB" id="W3VVU3"/>
<proteinExistence type="predicted"/>